<proteinExistence type="predicted"/>
<sequence length="62" mass="6620">MKAVLLSAVVILVAVAINTQGLVRSLAELSAFLCVVGLVINVKRKKSDKVTLSKVKIEAEEL</sequence>
<evidence type="ECO:0000313" key="2">
    <source>
        <dbReference type="EMBL" id="OEE36959.1"/>
    </source>
</evidence>
<dbReference type="RefSeq" id="WP_017040632.1">
    <property type="nucleotide sequence ID" value="NZ_AJYQ02000030.1"/>
</dbReference>
<dbReference type="AlphaFoldDB" id="A0A1E5BI23"/>
<comment type="caution">
    <text evidence="2">The sequence shown here is derived from an EMBL/GenBank/DDBJ whole genome shotgun (WGS) entry which is preliminary data.</text>
</comment>
<dbReference type="Proteomes" id="UP000094741">
    <property type="component" value="Unassembled WGS sequence"/>
</dbReference>
<gene>
    <name evidence="2" type="ORF">A1QO_04645</name>
</gene>
<name>A0A1E5BI23_9VIBR</name>
<dbReference type="OrthoDB" id="5900390at2"/>
<evidence type="ECO:0008006" key="4">
    <source>
        <dbReference type="Google" id="ProtNLM"/>
    </source>
</evidence>
<evidence type="ECO:0000256" key="1">
    <source>
        <dbReference type="SAM" id="Phobius"/>
    </source>
</evidence>
<dbReference type="EMBL" id="AJYQ02000030">
    <property type="protein sequence ID" value="OEE36959.1"/>
    <property type="molecule type" value="Genomic_DNA"/>
</dbReference>
<accession>A0A1E5BI23</accession>
<organism evidence="2 3">
    <name type="scientific">Vibrio genomosp. F10 str. ZF-129</name>
    <dbReference type="NCBI Taxonomy" id="1187848"/>
    <lineage>
        <taxon>Bacteria</taxon>
        <taxon>Pseudomonadati</taxon>
        <taxon>Pseudomonadota</taxon>
        <taxon>Gammaproteobacteria</taxon>
        <taxon>Vibrionales</taxon>
        <taxon>Vibrionaceae</taxon>
        <taxon>Vibrio</taxon>
    </lineage>
</organism>
<feature type="transmembrane region" description="Helical" evidence="1">
    <location>
        <begin position="26"/>
        <end position="42"/>
    </location>
</feature>
<keyword evidence="1" id="KW-0812">Transmembrane</keyword>
<reference evidence="2 3" key="1">
    <citation type="journal article" date="2012" name="Science">
        <title>Ecological populations of bacteria act as socially cohesive units of antibiotic production and resistance.</title>
        <authorList>
            <person name="Cordero O.X."/>
            <person name="Wildschutte H."/>
            <person name="Kirkup B."/>
            <person name="Proehl S."/>
            <person name="Ngo L."/>
            <person name="Hussain F."/>
            <person name="Le Roux F."/>
            <person name="Mincer T."/>
            <person name="Polz M.F."/>
        </authorList>
    </citation>
    <scope>NUCLEOTIDE SEQUENCE [LARGE SCALE GENOMIC DNA]</scope>
    <source>
        <strain evidence="2 3">ZF-129</strain>
    </source>
</reference>
<keyword evidence="1" id="KW-1133">Transmembrane helix</keyword>
<keyword evidence="1" id="KW-0472">Membrane</keyword>
<evidence type="ECO:0000313" key="3">
    <source>
        <dbReference type="Proteomes" id="UP000094741"/>
    </source>
</evidence>
<protein>
    <recommendedName>
        <fullName evidence="4">O-succinylbenzoic acid--CoA ligase</fullName>
    </recommendedName>
</protein>